<dbReference type="Gene3D" id="2.40.50.140">
    <property type="entry name" value="Nucleic acid-binding proteins"/>
    <property type="match status" value="1"/>
</dbReference>
<dbReference type="GO" id="GO:0005886">
    <property type="term" value="C:plasma membrane"/>
    <property type="evidence" value="ECO:0007669"/>
    <property type="project" value="TreeGrafter"/>
</dbReference>
<evidence type="ECO:0000313" key="8">
    <source>
        <dbReference type="Proteomes" id="UP000295375"/>
    </source>
</evidence>
<dbReference type="InterPro" id="IPR002810">
    <property type="entry name" value="NfeD-like_C"/>
</dbReference>
<evidence type="ECO:0000256" key="3">
    <source>
        <dbReference type="ARBA" id="ARBA00022989"/>
    </source>
</evidence>
<keyword evidence="8" id="KW-1185">Reference proteome</keyword>
<keyword evidence="4 5" id="KW-0472">Membrane</keyword>
<reference evidence="7 8" key="1">
    <citation type="submission" date="2019-03" db="EMBL/GenBank/DDBJ databases">
        <title>Genomic Encyclopedia of Type Strains, Phase IV (KMG-IV): sequencing the most valuable type-strain genomes for metagenomic binning, comparative biology and taxonomic classification.</title>
        <authorList>
            <person name="Goeker M."/>
        </authorList>
    </citation>
    <scope>NUCLEOTIDE SEQUENCE [LARGE SCALE GENOMIC DNA]</scope>
    <source>
        <strain evidence="7 8">DSM 103792</strain>
    </source>
</reference>
<evidence type="ECO:0000259" key="6">
    <source>
        <dbReference type="Pfam" id="PF01957"/>
    </source>
</evidence>
<evidence type="ECO:0000313" key="7">
    <source>
        <dbReference type="EMBL" id="TDQ49051.1"/>
    </source>
</evidence>
<comment type="subcellular location">
    <subcellularLocation>
        <location evidence="1">Membrane</location>
        <topology evidence="1">Multi-pass membrane protein</topology>
    </subcellularLocation>
</comment>
<sequence length="145" mass="15894">MMENWSIAYWHWLAAGLVLIALEMLVPGFYLLFLGIAALGTGVVVWLLPLSALWQFSLFALLSIITVVLGRRWYSRQNADTSSGLNRRSAQLVGRKVVLAEAIVNGRGKVNIDDTLWTARGDDLPAGQKVEIVGVSGTEVEVRAL</sequence>
<dbReference type="PANTHER" id="PTHR33507:SF3">
    <property type="entry name" value="INNER MEMBRANE PROTEIN YBBJ"/>
    <property type="match status" value="1"/>
</dbReference>
<evidence type="ECO:0000256" key="5">
    <source>
        <dbReference type="SAM" id="Phobius"/>
    </source>
</evidence>
<keyword evidence="3 5" id="KW-1133">Transmembrane helix</keyword>
<dbReference type="AlphaFoldDB" id="A0A4R6UPW5"/>
<proteinExistence type="predicted"/>
<dbReference type="Proteomes" id="UP000295375">
    <property type="component" value="Unassembled WGS sequence"/>
</dbReference>
<evidence type="ECO:0000256" key="1">
    <source>
        <dbReference type="ARBA" id="ARBA00004141"/>
    </source>
</evidence>
<evidence type="ECO:0000256" key="2">
    <source>
        <dbReference type="ARBA" id="ARBA00022692"/>
    </source>
</evidence>
<dbReference type="Pfam" id="PF01957">
    <property type="entry name" value="NfeD"/>
    <property type="match status" value="1"/>
</dbReference>
<dbReference type="InterPro" id="IPR012340">
    <property type="entry name" value="NA-bd_OB-fold"/>
</dbReference>
<name>A0A4R6UPW5_9GAMM</name>
<feature type="transmembrane region" description="Helical" evidence="5">
    <location>
        <begin position="6"/>
        <end position="22"/>
    </location>
</feature>
<accession>A0A4R6UPW5</accession>
<keyword evidence="2 5" id="KW-0812">Transmembrane</keyword>
<feature type="transmembrane region" description="Helical" evidence="5">
    <location>
        <begin position="54"/>
        <end position="74"/>
    </location>
</feature>
<protein>
    <recommendedName>
        <fullName evidence="6">NfeD-like C-terminal domain-containing protein</fullName>
    </recommendedName>
</protein>
<feature type="transmembrane region" description="Helical" evidence="5">
    <location>
        <begin position="29"/>
        <end position="48"/>
    </location>
</feature>
<feature type="domain" description="NfeD-like C-terminal" evidence="6">
    <location>
        <begin position="90"/>
        <end position="143"/>
    </location>
</feature>
<dbReference type="EMBL" id="SNYM01000005">
    <property type="protein sequence ID" value="TDQ49051.1"/>
    <property type="molecule type" value="Genomic_DNA"/>
</dbReference>
<evidence type="ECO:0000256" key="4">
    <source>
        <dbReference type="ARBA" id="ARBA00023136"/>
    </source>
</evidence>
<comment type="caution">
    <text evidence="7">The sequence shown here is derived from an EMBL/GenBank/DDBJ whole genome shotgun (WGS) entry which is preliminary data.</text>
</comment>
<dbReference type="RefSeq" id="WP_198325100.1">
    <property type="nucleotide sequence ID" value="NZ_CP037953.1"/>
</dbReference>
<dbReference type="SUPFAM" id="SSF141322">
    <property type="entry name" value="NfeD domain-like"/>
    <property type="match status" value="1"/>
</dbReference>
<dbReference type="PANTHER" id="PTHR33507">
    <property type="entry name" value="INNER MEMBRANE PROTEIN YBBJ"/>
    <property type="match status" value="1"/>
</dbReference>
<organism evidence="7 8">
    <name type="scientific">Permianibacter aggregans</name>
    <dbReference type="NCBI Taxonomy" id="1510150"/>
    <lineage>
        <taxon>Bacteria</taxon>
        <taxon>Pseudomonadati</taxon>
        <taxon>Pseudomonadota</taxon>
        <taxon>Gammaproteobacteria</taxon>
        <taxon>Pseudomonadales</taxon>
        <taxon>Pseudomonadaceae</taxon>
        <taxon>Permianibacter</taxon>
    </lineage>
</organism>
<gene>
    <name evidence="7" type="ORF">EV696_10525</name>
</gene>
<dbReference type="InterPro" id="IPR052165">
    <property type="entry name" value="Membrane_assoc_protease"/>
</dbReference>